<protein>
    <submittedName>
        <fullName evidence="1">Uncharacterized protein</fullName>
    </submittedName>
</protein>
<gene>
    <name evidence="1" type="ORF">ALC56_01711</name>
</gene>
<keyword evidence="2" id="KW-1185">Reference proteome</keyword>
<reference evidence="1 2" key="1">
    <citation type="submission" date="2016-03" db="EMBL/GenBank/DDBJ databases">
        <title>Trachymyrmex septentrionalis WGS genome.</title>
        <authorList>
            <person name="Nygaard S."/>
            <person name="Hu H."/>
            <person name="Boomsma J."/>
            <person name="Zhang G."/>
        </authorList>
    </citation>
    <scope>NUCLEOTIDE SEQUENCE [LARGE SCALE GENOMIC DNA]</scope>
    <source>
        <strain evidence="1">Tsep2-gDNA-1</strain>
        <tissue evidence="1">Whole body</tissue>
    </source>
</reference>
<organism evidence="1 2">
    <name type="scientific">Trachymyrmex septentrionalis</name>
    <dbReference type="NCBI Taxonomy" id="34720"/>
    <lineage>
        <taxon>Eukaryota</taxon>
        <taxon>Metazoa</taxon>
        <taxon>Ecdysozoa</taxon>
        <taxon>Arthropoda</taxon>
        <taxon>Hexapoda</taxon>
        <taxon>Insecta</taxon>
        <taxon>Pterygota</taxon>
        <taxon>Neoptera</taxon>
        <taxon>Endopterygota</taxon>
        <taxon>Hymenoptera</taxon>
        <taxon>Apocrita</taxon>
        <taxon>Aculeata</taxon>
        <taxon>Formicoidea</taxon>
        <taxon>Formicidae</taxon>
        <taxon>Myrmicinae</taxon>
        <taxon>Trachymyrmex</taxon>
    </lineage>
</organism>
<dbReference type="AlphaFoldDB" id="A0A195FTT6"/>
<dbReference type="Proteomes" id="UP000078541">
    <property type="component" value="Unassembled WGS sequence"/>
</dbReference>
<evidence type="ECO:0000313" key="1">
    <source>
        <dbReference type="EMBL" id="KYN43841.1"/>
    </source>
</evidence>
<dbReference type="STRING" id="34720.A0A195FTT6"/>
<accession>A0A195FTT6</accession>
<dbReference type="EMBL" id="KQ981272">
    <property type="protein sequence ID" value="KYN43841.1"/>
    <property type="molecule type" value="Genomic_DNA"/>
</dbReference>
<feature type="non-terminal residue" evidence="1">
    <location>
        <position position="1"/>
    </location>
</feature>
<proteinExistence type="predicted"/>
<name>A0A195FTT6_9HYME</name>
<sequence>ISLCVKSHFNNFFEKMDCIMIPKITQHLSQHFIPMQNVSISKHIKLADPKLWEIEHSNIVNPFSPEEKVCEELFLQRVSRNLEGRFIVKLPIKHDKLNNVKESKDIALRRFKSLEKRLITQPCIYNEYKKFMDEYIQLNYMKEVNSHTRLSPSSPVFYPCSTKWSKFLYKVPGGL</sequence>
<evidence type="ECO:0000313" key="2">
    <source>
        <dbReference type="Proteomes" id="UP000078541"/>
    </source>
</evidence>